<name>A0A919GT94_9ACTN</name>
<proteinExistence type="predicted"/>
<organism evidence="1 2">
    <name type="scientific">Streptomyces xanthophaeus</name>
    <dbReference type="NCBI Taxonomy" id="67385"/>
    <lineage>
        <taxon>Bacteria</taxon>
        <taxon>Bacillati</taxon>
        <taxon>Actinomycetota</taxon>
        <taxon>Actinomycetes</taxon>
        <taxon>Kitasatosporales</taxon>
        <taxon>Streptomycetaceae</taxon>
        <taxon>Streptomyces</taxon>
    </lineage>
</organism>
<gene>
    <name evidence="1" type="ORF">Sxan_12710</name>
</gene>
<dbReference type="AlphaFoldDB" id="A0A919GT94"/>
<dbReference type="InterPro" id="IPR023214">
    <property type="entry name" value="HAD_sf"/>
</dbReference>
<dbReference type="InterPro" id="IPR006439">
    <property type="entry name" value="HAD-SF_hydro_IA"/>
</dbReference>
<comment type="caution">
    <text evidence="1">The sequence shown here is derived from an EMBL/GenBank/DDBJ whole genome shotgun (WGS) entry which is preliminary data.</text>
</comment>
<dbReference type="PANTHER" id="PTHR43611:SF3">
    <property type="entry name" value="FLAVIN MONONUCLEOTIDE HYDROLASE 1, CHLOROPLATIC"/>
    <property type="match status" value="1"/>
</dbReference>
<dbReference type="SUPFAM" id="SSF56784">
    <property type="entry name" value="HAD-like"/>
    <property type="match status" value="1"/>
</dbReference>
<dbReference type="NCBIfam" id="TIGR01509">
    <property type="entry name" value="HAD-SF-IA-v3"/>
    <property type="match status" value="1"/>
</dbReference>
<dbReference type="Proteomes" id="UP000600026">
    <property type="component" value="Unassembled WGS sequence"/>
</dbReference>
<evidence type="ECO:0000313" key="1">
    <source>
        <dbReference type="EMBL" id="GHI83907.1"/>
    </source>
</evidence>
<dbReference type="InterPro" id="IPR036412">
    <property type="entry name" value="HAD-like_sf"/>
</dbReference>
<dbReference type="PANTHER" id="PTHR43611">
    <property type="entry name" value="ALPHA-D-GLUCOSE 1-PHOSPHATE PHOSPHATASE"/>
    <property type="match status" value="1"/>
</dbReference>
<dbReference type="EMBL" id="BNEE01000004">
    <property type="protein sequence ID" value="GHI83907.1"/>
    <property type="molecule type" value="Genomic_DNA"/>
</dbReference>
<sequence length="192" mass="21783">MIIAFDLMDTLISDPYRSAHEQAFGITYEEFEQRRPEGLYHRLERGEMEEEAYWAALRDAGLSFDTSVFHRARRSGYAWLEGMRELVSECAAVHRTVIASNYPSWIEEIARDVLDGTGLDIYASYRFGVRKPSERFFHLLCEKTGVEPRDLVLIDDTRANTDALAGLGGLGIPFESADATRQQLRRSGLLTG</sequence>
<protein>
    <submittedName>
        <fullName evidence="1">Uncharacterized protein</fullName>
    </submittedName>
</protein>
<dbReference type="OrthoDB" id="9797415at2"/>
<accession>A0A919GT94</accession>
<evidence type="ECO:0000313" key="2">
    <source>
        <dbReference type="Proteomes" id="UP000600026"/>
    </source>
</evidence>
<dbReference type="RefSeq" id="WP_031141802.1">
    <property type="nucleotide sequence ID" value="NZ_BNEE01000004.1"/>
</dbReference>
<dbReference type="Pfam" id="PF00702">
    <property type="entry name" value="Hydrolase"/>
    <property type="match status" value="1"/>
</dbReference>
<keyword evidence="2" id="KW-1185">Reference proteome</keyword>
<reference evidence="1" key="1">
    <citation type="submission" date="2020-09" db="EMBL/GenBank/DDBJ databases">
        <title>Whole genome shotgun sequence of Streptomyces xanthophaeus NBRC 12829.</title>
        <authorList>
            <person name="Komaki H."/>
            <person name="Tamura T."/>
        </authorList>
    </citation>
    <scope>NUCLEOTIDE SEQUENCE</scope>
    <source>
        <strain evidence="1">NBRC 12829</strain>
    </source>
</reference>
<dbReference type="Gene3D" id="3.40.50.1000">
    <property type="entry name" value="HAD superfamily/HAD-like"/>
    <property type="match status" value="1"/>
</dbReference>